<accession>A0A914YXV6</accession>
<dbReference type="Proteomes" id="UP000887577">
    <property type="component" value="Unplaced"/>
</dbReference>
<dbReference type="AlphaFoldDB" id="A0A914YXV6"/>
<evidence type="ECO:0000313" key="2">
    <source>
        <dbReference type="WBParaSite" id="PSU_v2.g5339.t1"/>
    </source>
</evidence>
<keyword evidence="1" id="KW-1185">Reference proteome</keyword>
<proteinExistence type="predicted"/>
<evidence type="ECO:0000313" key="1">
    <source>
        <dbReference type="Proteomes" id="UP000887577"/>
    </source>
</evidence>
<reference evidence="2" key="1">
    <citation type="submission" date="2022-11" db="UniProtKB">
        <authorList>
            <consortium name="WormBaseParasite"/>
        </authorList>
    </citation>
    <scope>IDENTIFICATION</scope>
</reference>
<dbReference type="WBParaSite" id="PSU_v2.g5339.t1">
    <property type="protein sequence ID" value="PSU_v2.g5339.t1"/>
    <property type="gene ID" value="PSU_v2.g5339"/>
</dbReference>
<name>A0A914YXV6_9BILA</name>
<protein>
    <submittedName>
        <fullName evidence="2">Uncharacterized protein</fullName>
    </submittedName>
</protein>
<sequence length="112" mass="13160">MVKTCPWKALYFVDGPFISYNDFIEACKTVEKINLYNIPENFDVMEFYQYLKKSKNRASIMIVSHCTKLAETINEILQTESFDFVTPLLYYSGSVSYDYLFKLQNAEAAKYR</sequence>
<organism evidence="1 2">
    <name type="scientific">Panagrolaimus superbus</name>
    <dbReference type="NCBI Taxonomy" id="310955"/>
    <lineage>
        <taxon>Eukaryota</taxon>
        <taxon>Metazoa</taxon>
        <taxon>Ecdysozoa</taxon>
        <taxon>Nematoda</taxon>
        <taxon>Chromadorea</taxon>
        <taxon>Rhabditida</taxon>
        <taxon>Tylenchina</taxon>
        <taxon>Panagrolaimomorpha</taxon>
        <taxon>Panagrolaimoidea</taxon>
        <taxon>Panagrolaimidae</taxon>
        <taxon>Panagrolaimus</taxon>
    </lineage>
</organism>